<sequence length="156" mass="17139">MSTTKASVTYTLLLEVLFFAGCTENSEKGQGKDCTVESAGKTVFYGTPECVAQFKTEQMNGYWLVDFDTSLLFLNKEDLERGSIESAYSLDFLDTPPDEVSALLDSPREKILRVSFEGSKSETPGIYGRVPDLRGGVVVKGNFSIEGEIRDVPQAD</sequence>
<organism evidence="1 2">
    <name type="scientific">Pelagerythrobacter marensis</name>
    <dbReference type="NCBI Taxonomy" id="543877"/>
    <lineage>
        <taxon>Bacteria</taxon>
        <taxon>Pseudomonadati</taxon>
        <taxon>Pseudomonadota</taxon>
        <taxon>Alphaproteobacteria</taxon>
        <taxon>Sphingomonadales</taxon>
        <taxon>Erythrobacteraceae</taxon>
        <taxon>Pelagerythrobacter</taxon>
    </lineage>
</organism>
<evidence type="ECO:0008006" key="3">
    <source>
        <dbReference type="Google" id="ProtNLM"/>
    </source>
</evidence>
<evidence type="ECO:0000313" key="2">
    <source>
        <dbReference type="Proteomes" id="UP001335183"/>
    </source>
</evidence>
<gene>
    <name evidence="1" type="ORF">V5F89_10815</name>
</gene>
<name>A0ABZ2D3N5_9SPHN</name>
<reference evidence="1 2" key="1">
    <citation type="submission" date="2024-02" db="EMBL/GenBank/DDBJ databases">
        <title>The whole genome sequence of five bacterial samples isolated from Abu Dhabi Sabkha-shore region.</title>
        <authorList>
            <person name="Sudalaimuthuasari N."/>
            <person name="Sarfraz B."/>
            <person name="Tuyisabe J.D."/>
            <person name="Mugisha Ntwali L.D.M."/>
            <person name="Ali A.I.A.A."/>
            <person name="Almansoori S.Z.A."/>
            <person name="Alajami H.S.A."/>
            <person name="Almeqbaali A.A.S."/>
            <person name="Kundu B."/>
            <person name="Saeed E.E."/>
            <person name="Sukumarinath V."/>
            <person name="Mishra A.K."/>
            <person name="Hazzouri K.M."/>
            <person name="Almaskari R."/>
            <person name="Sharma A.K."/>
            <person name="Amiri K.M.A."/>
        </authorList>
    </citation>
    <scope>NUCLEOTIDE SEQUENCE [LARGE SCALE GENOMIC DNA]</scope>
    <source>
        <strain evidence="2">kcgeb_sd</strain>
    </source>
</reference>
<dbReference type="Proteomes" id="UP001335183">
    <property type="component" value="Chromosome"/>
</dbReference>
<keyword evidence="2" id="KW-1185">Reference proteome</keyword>
<dbReference type="EMBL" id="CP144918">
    <property type="protein sequence ID" value="WWA46759.1"/>
    <property type="molecule type" value="Genomic_DNA"/>
</dbReference>
<accession>A0ABZ2D3N5</accession>
<protein>
    <recommendedName>
        <fullName evidence="3">Lipoprotein</fullName>
    </recommendedName>
</protein>
<dbReference type="RefSeq" id="WP_338445655.1">
    <property type="nucleotide sequence ID" value="NZ_CP144918.1"/>
</dbReference>
<proteinExistence type="predicted"/>
<evidence type="ECO:0000313" key="1">
    <source>
        <dbReference type="EMBL" id="WWA46759.1"/>
    </source>
</evidence>